<organism evidence="1 2">
    <name type="scientific">Cytospora paraplurivora</name>
    <dbReference type="NCBI Taxonomy" id="2898453"/>
    <lineage>
        <taxon>Eukaryota</taxon>
        <taxon>Fungi</taxon>
        <taxon>Dikarya</taxon>
        <taxon>Ascomycota</taxon>
        <taxon>Pezizomycotina</taxon>
        <taxon>Sordariomycetes</taxon>
        <taxon>Sordariomycetidae</taxon>
        <taxon>Diaporthales</taxon>
        <taxon>Cytosporaceae</taxon>
        <taxon>Cytospora</taxon>
    </lineage>
</organism>
<protein>
    <submittedName>
        <fullName evidence="1">Uncharacterized protein</fullName>
    </submittedName>
</protein>
<dbReference type="EMBL" id="JAJSPL020000002">
    <property type="protein sequence ID" value="KAK7748581.1"/>
    <property type="molecule type" value="Genomic_DNA"/>
</dbReference>
<proteinExistence type="predicted"/>
<sequence>MPNPAMPALVTRRNDFPVARAGSSDDATNPNLNRTELMDYVHRVMTPTFPPRLEGVVETRHRSDAKMTENLRGFVDELEVVMSTKSKYYEQFRAFRTRFNALEDALAGKVSELRGLRAPLAEHIRELHRRKDRYPEDYYNLQMADHSARLEKIQRGIRALAVHMGLMFACGRAVDMGVFPGKDSEEFDEAACSPKTYLSSILPELVRRAAPHPVDPAMPELLPPDLHRLLYPDWDFSLAELMSGARRAGLKSLWEAALAGDWQAVEDKTRGGMAVAGALLAAGTHGGGDGGGG</sequence>
<reference evidence="1 2" key="1">
    <citation type="journal article" date="2023" name="PLoS ONE">
        <title>Cytospora paraplurivora sp. nov. isolated from orchards with fruit tree decline syndrome in Ontario, Canada.</title>
        <authorList>
            <person name="Ilyukhin E."/>
            <person name="Nguyen H.D.T."/>
            <person name="Castle A.J."/>
            <person name="Ellouze W."/>
        </authorList>
    </citation>
    <scope>NUCLEOTIDE SEQUENCE [LARGE SCALE GENOMIC DNA]</scope>
    <source>
        <strain evidence="1 2">FDS-564</strain>
    </source>
</reference>
<comment type="caution">
    <text evidence="1">The sequence shown here is derived from an EMBL/GenBank/DDBJ whole genome shotgun (WGS) entry which is preliminary data.</text>
</comment>
<dbReference type="Proteomes" id="UP001320245">
    <property type="component" value="Unassembled WGS sequence"/>
</dbReference>
<keyword evidence="2" id="KW-1185">Reference proteome</keyword>
<dbReference type="AlphaFoldDB" id="A0AAN9YLE1"/>
<name>A0AAN9YLE1_9PEZI</name>
<gene>
    <name evidence="1" type="ORF">SLS53_000601</name>
</gene>
<accession>A0AAN9YLE1</accession>
<evidence type="ECO:0000313" key="2">
    <source>
        <dbReference type="Proteomes" id="UP001320245"/>
    </source>
</evidence>
<evidence type="ECO:0000313" key="1">
    <source>
        <dbReference type="EMBL" id="KAK7748581.1"/>
    </source>
</evidence>